<protein>
    <submittedName>
        <fullName evidence="1">DUF3027 domain-containing protein</fullName>
    </submittedName>
</protein>
<accession>A0ABY6G4U0</accession>
<gene>
    <name evidence="1" type="ORF">BRM3_05995</name>
</gene>
<evidence type="ECO:0000313" key="2">
    <source>
        <dbReference type="Proteomes" id="UP001164305"/>
    </source>
</evidence>
<proteinExistence type="predicted"/>
<reference evidence="1" key="1">
    <citation type="submission" date="2022-10" db="EMBL/GenBank/DDBJ databases">
        <title>Whole-Genome Sequencing of Brachybacterium huguangmaarense BRM-3, Isolated from Betula schmidtii.</title>
        <authorList>
            <person name="Haam D."/>
        </authorList>
    </citation>
    <scope>NUCLEOTIDE SEQUENCE</scope>
    <source>
        <strain evidence="1">BRM-3</strain>
    </source>
</reference>
<dbReference type="Pfam" id="PF11228">
    <property type="entry name" value="DUF3027"/>
    <property type="match status" value="1"/>
</dbReference>
<dbReference type="InterPro" id="IPR021391">
    <property type="entry name" value="DUF3027"/>
</dbReference>
<dbReference type="RefSeq" id="WP_263595170.1">
    <property type="nucleotide sequence ID" value="NZ_CP107020.1"/>
</dbReference>
<keyword evidence="2" id="KW-1185">Reference proteome</keyword>
<dbReference type="Proteomes" id="UP001164305">
    <property type="component" value="Chromosome"/>
</dbReference>
<name>A0ABY6G4U0_9MICO</name>
<organism evidence="1 2">
    <name type="scientific">Brachybacterium huguangmaarense</name>
    <dbReference type="NCBI Taxonomy" id="1652028"/>
    <lineage>
        <taxon>Bacteria</taxon>
        <taxon>Bacillati</taxon>
        <taxon>Actinomycetota</taxon>
        <taxon>Actinomycetes</taxon>
        <taxon>Micrococcales</taxon>
        <taxon>Dermabacteraceae</taxon>
        <taxon>Brachybacterium</taxon>
    </lineage>
</organism>
<dbReference type="EMBL" id="CP107020">
    <property type="protein sequence ID" value="UYG17964.1"/>
    <property type="molecule type" value="Genomic_DNA"/>
</dbReference>
<evidence type="ECO:0000313" key="1">
    <source>
        <dbReference type="EMBL" id="UYG17964.1"/>
    </source>
</evidence>
<sequence>MPRTAARLDAVSANAIDLAREAVESVTEPGQVGVHVRVEASGERLVTHVFECTMPGYRGWSWVVVLARAPRAKAPTVSETALLPGEDALLAPAWEPWEERLRPSDVGADDLLPYRDDDPRLEQGYEQTDDAEADRVALWELGLGRPRVLAPEGREDAAERWVAGDFGPRELSGRHRKGTVAAHCSTCGFLSLLSGSLRQEFGVCTNEWSPADGRVVSLEYGCGSHSETGQEEAPRENPADRIVIDELRVDFEHAEEPAVAGAEAGARD</sequence>